<name>A0A8H8BUA9_9HELO</name>
<dbReference type="InterPro" id="IPR050471">
    <property type="entry name" value="AB_hydrolase"/>
</dbReference>
<proteinExistence type="predicted"/>
<dbReference type="Proteomes" id="UP000664132">
    <property type="component" value="Unassembled WGS sequence"/>
</dbReference>
<dbReference type="PANTHER" id="PTHR43433:SF5">
    <property type="entry name" value="AB HYDROLASE-1 DOMAIN-CONTAINING PROTEIN"/>
    <property type="match status" value="1"/>
</dbReference>
<evidence type="ECO:0000259" key="1">
    <source>
        <dbReference type="Pfam" id="PF00561"/>
    </source>
</evidence>
<dbReference type="EMBL" id="JAFJYH010000027">
    <property type="protein sequence ID" value="KAG4423908.1"/>
    <property type="molecule type" value="Genomic_DNA"/>
</dbReference>
<accession>A0A8H8BUA9</accession>
<keyword evidence="3" id="KW-1185">Reference proteome</keyword>
<dbReference type="GO" id="GO:0046503">
    <property type="term" value="P:glycerolipid catabolic process"/>
    <property type="evidence" value="ECO:0007669"/>
    <property type="project" value="TreeGrafter"/>
</dbReference>
<gene>
    <name evidence="2" type="ORF">IFR04_002903</name>
</gene>
<organism evidence="2 3">
    <name type="scientific">Cadophora malorum</name>
    <dbReference type="NCBI Taxonomy" id="108018"/>
    <lineage>
        <taxon>Eukaryota</taxon>
        <taxon>Fungi</taxon>
        <taxon>Dikarya</taxon>
        <taxon>Ascomycota</taxon>
        <taxon>Pezizomycotina</taxon>
        <taxon>Leotiomycetes</taxon>
        <taxon>Helotiales</taxon>
        <taxon>Ploettnerulaceae</taxon>
        <taxon>Cadophora</taxon>
    </lineage>
</organism>
<dbReference type="OrthoDB" id="408373at2759"/>
<dbReference type="AlphaFoldDB" id="A0A8H8BUA9"/>
<protein>
    <recommendedName>
        <fullName evidence="1">AB hydrolase-1 domain-containing protein</fullName>
    </recommendedName>
</protein>
<sequence>MASEVIHGTVTNEGCDLKYWHQGTGPLVIFIPGGNGHGRQYDPIMALLSPNYTCATFDRRQMSSSQVPTNKIFNPYQQARDVLAIIKALGFEKAIVFGSSLGGVLGFQLAADYPEVIDHLICHEAPTVHLLPDKKELTEDLFETYNIFKTLGQDAVNAHWGQRFAVMADPSLPQFPPPEPSNPKNFFENEFLICTFWNTEFEKIRGNGTSVGVMRGRRSGEEFFARATVEQERVLGCLRWEVPGHHQGFQAESEIFAPVLVGILEELERRREEKKAEALGK</sequence>
<reference evidence="2" key="1">
    <citation type="submission" date="2021-02" db="EMBL/GenBank/DDBJ databases">
        <title>Genome sequence Cadophora malorum strain M34.</title>
        <authorList>
            <person name="Stefanovic E."/>
            <person name="Vu D."/>
            <person name="Scully C."/>
            <person name="Dijksterhuis J."/>
            <person name="Roader J."/>
            <person name="Houbraken J."/>
        </authorList>
    </citation>
    <scope>NUCLEOTIDE SEQUENCE</scope>
    <source>
        <strain evidence="2">M34</strain>
    </source>
</reference>
<dbReference type="Gene3D" id="3.40.50.1820">
    <property type="entry name" value="alpha/beta hydrolase"/>
    <property type="match status" value="1"/>
</dbReference>
<comment type="caution">
    <text evidence="2">The sequence shown here is derived from an EMBL/GenBank/DDBJ whole genome shotgun (WGS) entry which is preliminary data.</text>
</comment>
<feature type="domain" description="AB hydrolase-1" evidence="1">
    <location>
        <begin position="26"/>
        <end position="132"/>
    </location>
</feature>
<dbReference type="InterPro" id="IPR000073">
    <property type="entry name" value="AB_hydrolase_1"/>
</dbReference>
<dbReference type="Pfam" id="PF00561">
    <property type="entry name" value="Abhydrolase_1"/>
    <property type="match status" value="1"/>
</dbReference>
<evidence type="ECO:0000313" key="2">
    <source>
        <dbReference type="EMBL" id="KAG4423908.1"/>
    </source>
</evidence>
<evidence type="ECO:0000313" key="3">
    <source>
        <dbReference type="Proteomes" id="UP000664132"/>
    </source>
</evidence>
<dbReference type="PANTHER" id="PTHR43433">
    <property type="entry name" value="HYDROLASE, ALPHA/BETA FOLD FAMILY PROTEIN"/>
    <property type="match status" value="1"/>
</dbReference>
<dbReference type="GO" id="GO:0004806">
    <property type="term" value="F:triacylglycerol lipase activity"/>
    <property type="evidence" value="ECO:0007669"/>
    <property type="project" value="TreeGrafter"/>
</dbReference>
<dbReference type="InterPro" id="IPR029058">
    <property type="entry name" value="AB_hydrolase_fold"/>
</dbReference>
<dbReference type="SUPFAM" id="SSF53474">
    <property type="entry name" value="alpha/beta-Hydrolases"/>
    <property type="match status" value="1"/>
</dbReference>